<dbReference type="InParanoid" id="E1ZB34"/>
<keyword evidence="2" id="KW-1133">Transmembrane helix</keyword>
<accession>E1ZB34</accession>
<gene>
    <name evidence="3" type="ORF">CHLNCDRAFT_143519</name>
</gene>
<reference evidence="3 4" key="1">
    <citation type="journal article" date="2010" name="Plant Cell">
        <title>The Chlorella variabilis NC64A genome reveals adaptation to photosymbiosis, coevolution with viruses, and cryptic sex.</title>
        <authorList>
            <person name="Blanc G."/>
            <person name="Duncan G."/>
            <person name="Agarkova I."/>
            <person name="Borodovsky M."/>
            <person name="Gurnon J."/>
            <person name="Kuo A."/>
            <person name="Lindquist E."/>
            <person name="Lucas S."/>
            <person name="Pangilinan J."/>
            <person name="Polle J."/>
            <person name="Salamov A."/>
            <person name="Terry A."/>
            <person name="Yamada T."/>
            <person name="Dunigan D.D."/>
            <person name="Grigoriev I.V."/>
            <person name="Claverie J.M."/>
            <person name="Van Etten J.L."/>
        </authorList>
    </citation>
    <scope>NUCLEOTIDE SEQUENCE [LARGE SCALE GENOMIC DNA]</scope>
    <source>
        <strain evidence="3 4">NC64A</strain>
    </source>
</reference>
<dbReference type="OrthoDB" id="10649130at2759"/>
<organism evidence="4">
    <name type="scientific">Chlorella variabilis</name>
    <name type="common">Green alga</name>
    <dbReference type="NCBI Taxonomy" id="554065"/>
    <lineage>
        <taxon>Eukaryota</taxon>
        <taxon>Viridiplantae</taxon>
        <taxon>Chlorophyta</taxon>
        <taxon>core chlorophytes</taxon>
        <taxon>Trebouxiophyceae</taxon>
        <taxon>Chlorellales</taxon>
        <taxon>Chlorellaceae</taxon>
        <taxon>Chlorella clade</taxon>
        <taxon>Chlorella</taxon>
    </lineage>
</organism>
<keyword evidence="2" id="KW-0472">Membrane</keyword>
<feature type="transmembrane region" description="Helical" evidence="2">
    <location>
        <begin position="181"/>
        <end position="203"/>
    </location>
</feature>
<feature type="compositionally biased region" description="Low complexity" evidence="1">
    <location>
        <begin position="461"/>
        <end position="474"/>
    </location>
</feature>
<evidence type="ECO:0000256" key="1">
    <source>
        <dbReference type="SAM" id="MobiDB-lite"/>
    </source>
</evidence>
<feature type="compositionally biased region" description="Polar residues" evidence="1">
    <location>
        <begin position="386"/>
        <end position="398"/>
    </location>
</feature>
<dbReference type="RefSeq" id="XP_005849261.1">
    <property type="nucleotide sequence ID" value="XM_005849199.1"/>
</dbReference>
<dbReference type="Proteomes" id="UP000008141">
    <property type="component" value="Unassembled WGS sequence"/>
</dbReference>
<feature type="region of interest" description="Disordered" evidence="1">
    <location>
        <begin position="371"/>
        <end position="474"/>
    </location>
</feature>
<dbReference type="GeneID" id="17356597"/>
<dbReference type="EMBL" id="GL433840">
    <property type="protein sequence ID" value="EFN57159.1"/>
    <property type="molecule type" value="Genomic_DNA"/>
</dbReference>
<name>E1ZB34_CHLVA</name>
<dbReference type="KEGG" id="cvr:CHLNCDRAFT_143519"/>
<feature type="compositionally biased region" description="Polar residues" evidence="1">
    <location>
        <begin position="419"/>
        <end position="436"/>
    </location>
</feature>
<keyword evidence="4" id="KW-1185">Reference proteome</keyword>
<protein>
    <submittedName>
        <fullName evidence="3">Uncharacterized protein</fullName>
    </submittedName>
</protein>
<sequence length="538" mass="54843">MILSLAGDNLVPWTGVKSTQALAAVAGVLADGGLAVVGADTQLLRAAGNASSGGGRRLRRRLADAEASGVAAIPSLYTIMEAALIRATVQAPAGSQAAVQGVLVASAASGMLATRMRLRGLAVSQVQVMSVYPGTTNPPNLTALVPLTVANLSDASPPSPLSAVGTGFPVSSSGGLGTWEILVIAGALLGAAAASGALLWWLWRRKLARDGAAKAPPAFTFDGKELKKSPPPVRRTHSVNSLDLEGAYTPRYRQPITPRRAALKQSGYGATISVHASAAGGGKQLASGVQLLPRAPGAGGARMPVSMARTMAAVAGMQEARRAGVQAERYASQQAAEQAAMREYLKSKPPQVMWEDEAAARVARVAERLARSQSRLSSLPPGSVASRPSSYTSAGTSRAASEASYASSEILPAEGPGSQAPSTHSAHSGRSAQSVAQLPLGGHGGAARPEQLQRAAARVQSGSPRRSSARARGSFAVKEVEGGMAQAISRLARASSAPHEATVPPLHASRTGLTGAWVASGGRFNSSEVLEGVEEGLE</sequence>
<evidence type="ECO:0000313" key="3">
    <source>
        <dbReference type="EMBL" id="EFN57159.1"/>
    </source>
</evidence>
<dbReference type="AlphaFoldDB" id="E1ZB34"/>
<evidence type="ECO:0000256" key="2">
    <source>
        <dbReference type="SAM" id="Phobius"/>
    </source>
</evidence>
<keyword evidence="2" id="KW-0812">Transmembrane</keyword>
<evidence type="ECO:0000313" key="4">
    <source>
        <dbReference type="Proteomes" id="UP000008141"/>
    </source>
</evidence>
<feature type="compositionally biased region" description="Low complexity" evidence="1">
    <location>
        <begin position="399"/>
        <end position="409"/>
    </location>
</feature>
<proteinExistence type="predicted"/>